<reference evidence="1" key="2">
    <citation type="journal article" date="2015" name="Data Brief">
        <title>Shoot transcriptome of the giant reed, Arundo donax.</title>
        <authorList>
            <person name="Barrero R.A."/>
            <person name="Guerrero F.D."/>
            <person name="Moolhuijzen P."/>
            <person name="Goolsby J.A."/>
            <person name="Tidwell J."/>
            <person name="Bellgard S.E."/>
            <person name="Bellgard M.I."/>
        </authorList>
    </citation>
    <scope>NUCLEOTIDE SEQUENCE</scope>
    <source>
        <tissue evidence="1">Shoot tissue taken approximately 20 cm above the soil surface</tissue>
    </source>
</reference>
<sequence>MLLYFSSYYAFLDSSWNLYRTCLVVAMGNALEADSTPRRPISDTCGSSACLSAAACVRASTKHAHNSSDQSRLIVFFTMFQFAGKYTYKCPP</sequence>
<organism evidence="1">
    <name type="scientific">Arundo donax</name>
    <name type="common">Giant reed</name>
    <name type="synonym">Donax arundinaceus</name>
    <dbReference type="NCBI Taxonomy" id="35708"/>
    <lineage>
        <taxon>Eukaryota</taxon>
        <taxon>Viridiplantae</taxon>
        <taxon>Streptophyta</taxon>
        <taxon>Embryophyta</taxon>
        <taxon>Tracheophyta</taxon>
        <taxon>Spermatophyta</taxon>
        <taxon>Magnoliopsida</taxon>
        <taxon>Liliopsida</taxon>
        <taxon>Poales</taxon>
        <taxon>Poaceae</taxon>
        <taxon>PACMAD clade</taxon>
        <taxon>Arundinoideae</taxon>
        <taxon>Arundineae</taxon>
        <taxon>Arundo</taxon>
    </lineage>
</organism>
<dbReference type="AlphaFoldDB" id="A0A0A9DY45"/>
<evidence type="ECO:0000313" key="1">
    <source>
        <dbReference type="EMBL" id="JAD91593.1"/>
    </source>
</evidence>
<name>A0A0A9DY45_ARUDO</name>
<proteinExistence type="predicted"/>
<dbReference type="EMBL" id="GBRH01206302">
    <property type="protein sequence ID" value="JAD91593.1"/>
    <property type="molecule type" value="Transcribed_RNA"/>
</dbReference>
<accession>A0A0A9DY45</accession>
<reference evidence="1" key="1">
    <citation type="submission" date="2014-09" db="EMBL/GenBank/DDBJ databases">
        <authorList>
            <person name="Magalhaes I.L.F."/>
            <person name="Oliveira U."/>
            <person name="Santos F.R."/>
            <person name="Vidigal T.H.D.A."/>
            <person name="Brescovit A.D."/>
            <person name="Santos A.J."/>
        </authorList>
    </citation>
    <scope>NUCLEOTIDE SEQUENCE</scope>
    <source>
        <tissue evidence="1">Shoot tissue taken approximately 20 cm above the soil surface</tissue>
    </source>
</reference>
<protein>
    <submittedName>
        <fullName evidence="1">Uncharacterized protein</fullName>
    </submittedName>
</protein>